<dbReference type="PANTHER" id="PTHR46150:SF3">
    <property type="entry name" value="RHO GTPASE-ACTIVATING PROTEIN 100F"/>
    <property type="match status" value="1"/>
</dbReference>
<evidence type="ECO:0000256" key="1">
    <source>
        <dbReference type="SAM" id="MobiDB-lite"/>
    </source>
</evidence>
<dbReference type="GO" id="GO:0016477">
    <property type="term" value="P:cell migration"/>
    <property type="evidence" value="ECO:0007669"/>
    <property type="project" value="TreeGrafter"/>
</dbReference>
<dbReference type="AlphaFoldDB" id="A0A6S7GLS0"/>
<dbReference type="PROSITE" id="PS50106">
    <property type="entry name" value="PDZ"/>
    <property type="match status" value="1"/>
</dbReference>
<dbReference type="GO" id="GO:0005096">
    <property type="term" value="F:GTPase activator activity"/>
    <property type="evidence" value="ECO:0007669"/>
    <property type="project" value="TreeGrafter"/>
</dbReference>
<dbReference type="CDD" id="cd06718">
    <property type="entry name" value="PDZ_Par6-like"/>
    <property type="match status" value="1"/>
</dbReference>
<comment type="caution">
    <text evidence="2">The sequence shown here is derived from an EMBL/GenBank/DDBJ whole genome shotgun (WGS) entry which is preliminary data.</text>
</comment>
<dbReference type="EMBL" id="CACRXK020002083">
    <property type="protein sequence ID" value="CAB3992595.1"/>
    <property type="molecule type" value="Genomic_DNA"/>
</dbReference>
<dbReference type="PANTHER" id="PTHR46150">
    <property type="entry name" value="RHO GTPASE-ACTIVATING PROTEIN 100F"/>
    <property type="match status" value="1"/>
</dbReference>
<gene>
    <name evidence="2" type="ORF">PACLA_8A002784</name>
</gene>
<feature type="compositionally biased region" description="Low complexity" evidence="1">
    <location>
        <begin position="267"/>
        <end position="276"/>
    </location>
</feature>
<dbReference type="Pfam" id="PF00595">
    <property type="entry name" value="PDZ"/>
    <property type="match status" value="1"/>
</dbReference>
<reference evidence="2" key="1">
    <citation type="submission" date="2020-04" db="EMBL/GenBank/DDBJ databases">
        <authorList>
            <person name="Alioto T."/>
            <person name="Alioto T."/>
            <person name="Gomez Garrido J."/>
        </authorList>
    </citation>
    <scope>NUCLEOTIDE SEQUENCE</scope>
    <source>
        <strain evidence="2">A484AB</strain>
    </source>
</reference>
<dbReference type="SUPFAM" id="SSF50156">
    <property type="entry name" value="PDZ domain-like"/>
    <property type="match status" value="1"/>
</dbReference>
<feature type="compositionally biased region" description="Basic and acidic residues" evidence="1">
    <location>
        <begin position="1"/>
        <end position="11"/>
    </location>
</feature>
<dbReference type="InterPro" id="IPR036034">
    <property type="entry name" value="PDZ_sf"/>
</dbReference>
<dbReference type="Proteomes" id="UP001152795">
    <property type="component" value="Unassembled WGS sequence"/>
</dbReference>
<feature type="compositionally biased region" description="Polar residues" evidence="1">
    <location>
        <begin position="324"/>
        <end position="346"/>
    </location>
</feature>
<dbReference type="OrthoDB" id="120383at2759"/>
<proteinExistence type="predicted"/>
<dbReference type="InterPro" id="IPR052118">
    <property type="entry name" value="Rho-GAP_regulator"/>
</dbReference>
<keyword evidence="3" id="KW-1185">Reference proteome</keyword>
<dbReference type="GO" id="GO:0097060">
    <property type="term" value="C:synaptic membrane"/>
    <property type="evidence" value="ECO:0007669"/>
    <property type="project" value="TreeGrafter"/>
</dbReference>
<dbReference type="SMART" id="SM00228">
    <property type="entry name" value="PDZ"/>
    <property type="match status" value="1"/>
</dbReference>
<organism evidence="2 3">
    <name type="scientific">Paramuricea clavata</name>
    <name type="common">Red gorgonian</name>
    <name type="synonym">Violescent sea-whip</name>
    <dbReference type="NCBI Taxonomy" id="317549"/>
    <lineage>
        <taxon>Eukaryota</taxon>
        <taxon>Metazoa</taxon>
        <taxon>Cnidaria</taxon>
        <taxon>Anthozoa</taxon>
        <taxon>Octocorallia</taxon>
        <taxon>Malacalcyonacea</taxon>
        <taxon>Plexauridae</taxon>
        <taxon>Paramuricea</taxon>
    </lineage>
</organism>
<dbReference type="InterPro" id="IPR001478">
    <property type="entry name" value="PDZ"/>
</dbReference>
<feature type="region of interest" description="Disordered" evidence="1">
    <location>
        <begin position="1"/>
        <end position="38"/>
    </location>
</feature>
<sequence length="356" mass="39300">MTMALQRRDPSPSRPFPNGNLASNGQSKGRGHKANDDQLVERIRRFSSLSQDDFMKMKNAEQQDDFFTLRNAQDITNPDTKGDTHSLLSIKIVPNSFRRILGVKEICSKQGTFLHRTIDLPHKPGDSLGFLIRQGDGWSRTDGIFISRLVLGTDVDNFELLRVGDEIIRVNKVDVRGMNVEDVSALMQMAKRLIITVKVLTPLSKKKLFALSNGSVRTRPGTASPHPRQSKEAQERLGLSTPSEQYRNIPRMYSHQTNYKIASLPIGKSSNNNKGSQSPNLSRPRSVGRPPTPGKRALSPIHETYDSQGEPSGILATGRRKSLGGSNSVSWSDQVSTNSTSKTNIARTAKSGKAGR</sequence>
<accession>A0A6S7GLS0</accession>
<evidence type="ECO:0000313" key="3">
    <source>
        <dbReference type="Proteomes" id="UP001152795"/>
    </source>
</evidence>
<dbReference type="Gene3D" id="2.30.42.10">
    <property type="match status" value="1"/>
</dbReference>
<protein>
    <submittedName>
        <fullName evidence="2">Rho GTPase-activating syd-1-like</fullName>
    </submittedName>
</protein>
<dbReference type="GO" id="GO:0046578">
    <property type="term" value="P:regulation of Ras protein signal transduction"/>
    <property type="evidence" value="ECO:0007669"/>
    <property type="project" value="TreeGrafter"/>
</dbReference>
<feature type="region of interest" description="Disordered" evidence="1">
    <location>
        <begin position="264"/>
        <end position="356"/>
    </location>
</feature>
<feature type="region of interest" description="Disordered" evidence="1">
    <location>
        <begin position="214"/>
        <end position="250"/>
    </location>
</feature>
<evidence type="ECO:0000313" key="2">
    <source>
        <dbReference type="EMBL" id="CAB3992595.1"/>
    </source>
</evidence>
<name>A0A6S7GLS0_PARCT</name>